<keyword evidence="10" id="KW-1185">Reference proteome</keyword>
<reference evidence="9 10" key="1">
    <citation type="submission" date="2016-10" db="EMBL/GenBank/DDBJ databases">
        <authorList>
            <person name="de Groot N.N."/>
        </authorList>
    </citation>
    <scope>NUCLEOTIDE SEQUENCE [LARGE SCALE GENOMIC DNA]</scope>
    <source>
        <strain evidence="9 10">DSM 21650</strain>
    </source>
</reference>
<feature type="binding site" evidence="8">
    <location>
        <position position="66"/>
    </location>
    <ligand>
        <name>Zn(2+)</name>
        <dbReference type="ChEBI" id="CHEBI:29105"/>
        <label>1</label>
    </ligand>
</feature>
<keyword evidence="3" id="KW-0645">Protease</keyword>
<dbReference type="PANTHER" id="PTHR32481:SF0">
    <property type="entry name" value="AMINOPEPTIDASE YPDE-RELATED"/>
    <property type="match status" value="1"/>
</dbReference>
<proteinExistence type="inferred from homology"/>
<dbReference type="Gene3D" id="3.40.630.10">
    <property type="entry name" value="Zn peptidases"/>
    <property type="match status" value="1"/>
</dbReference>
<protein>
    <submittedName>
        <fullName evidence="9">Endoglucanase</fullName>
    </submittedName>
</protein>
<dbReference type="Gene3D" id="2.40.30.40">
    <property type="entry name" value="Peptidase M42, domain 2"/>
    <property type="match status" value="1"/>
</dbReference>
<keyword evidence="4 8" id="KW-0479">Metal-binding</keyword>
<dbReference type="Pfam" id="PF05343">
    <property type="entry name" value="Peptidase_M42"/>
    <property type="match status" value="1"/>
</dbReference>
<evidence type="ECO:0000256" key="7">
    <source>
        <dbReference type="PIRSR" id="PIRSR001123-1"/>
    </source>
</evidence>
<feature type="binding site" evidence="8">
    <location>
        <position position="329"/>
    </location>
    <ligand>
        <name>Zn(2+)</name>
        <dbReference type="ChEBI" id="CHEBI:29105"/>
        <label>2</label>
    </ligand>
</feature>
<dbReference type="InterPro" id="IPR023367">
    <property type="entry name" value="Peptidase_M42_dom2"/>
</dbReference>
<comment type="similarity">
    <text evidence="1 6">Belongs to the peptidase M42 family.</text>
</comment>
<dbReference type="STRING" id="415015.SAMN05660462_02867"/>
<dbReference type="PANTHER" id="PTHR32481">
    <property type="entry name" value="AMINOPEPTIDASE"/>
    <property type="match status" value="1"/>
</dbReference>
<dbReference type="PIRSF" id="PIRSF001123">
    <property type="entry name" value="PepA_GA"/>
    <property type="match status" value="1"/>
</dbReference>
<dbReference type="RefSeq" id="WP_091732759.1">
    <property type="nucleotide sequence ID" value="NZ_FNQE01000043.1"/>
</dbReference>
<keyword evidence="2" id="KW-0031">Aminopeptidase</keyword>
<dbReference type="InterPro" id="IPR051464">
    <property type="entry name" value="Peptidase_M42_aminopept"/>
</dbReference>
<organism evidence="9 10">
    <name type="scientific">Proteiniborus ethanoligenes</name>
    <dbReference type="NCBI Taxonomy" id="415015"/>
    <lineage>
        <taxon>Bacteria</taxon>
        <taxon>Bacillati</taxon>
        <taxon>Bacillota</taxon>
        <taxon>Clostridia</taxon>
        <taxon>Eubacteriales</taxon>
        <taxon>Proteiniborus</taxon>
    </lineage>
</organism>
<dbReference type="GO" id="GO:0046872">
    <property type="term" value="F:metal ion binding"/>
    <property type="evidence" value="ECO:0007669"/>
    <property type="project" value="UniProtKB-UniRule"/>
</dbReference>
<evidence type="ECO:0000313" key="10">
    <source>
        <dbReference type="Proteomes" id="UP000198625"/>
    </source>
</evidence>
<evidence type="ECO:0000256" key="2">
    <source>
        <dbReference type="ARBA" id="ARBA00022438"/>
    </source>
</evidence>
<feature type="binding site" evidence="8">
    <location>
        <position position="232"/>
    </location>
    <ligand>
        <name>Zn(2+)</name>
        <dbReference type="ChEBI" id="CHEBI:29105"/>
        <label>1</label>
    </ligand>
</feature>
<evidence type="ECO:0000256" key="4">
    <source>
        <dbReference type="ARBA" id="ARBA00022723"/>
    </source>
</evidence>
<dbReference type="GO" id="GO:0004177">
    <property type="term" value="F:aminopeptidase activity"/>
    <property type="evidence" value="ECO:0007669"/>
    <property type="project" value="UniProtKB-UniRule"/>
</dbReference>
<evidence type="ECO:0000256" key="3">
    <source>
        <dbReference type="ARBA" id="ARBA00022670"/>
    </source>
</evidence>
<sequence length="362" mass="39441">MKEKLKERLKELTSLVGVSGSEQEVVKYMKNNLEKYADEVMVDPFGNVIATKHGKNAGPKLMIAAHSDEIGFSVKNILSDGFILFNKIGMASDKVLEGRKVLIKGSIPGVIGIKPGHLQTPEETKKVNSSKECYIDVGASSKEEVESLGIGIGDPIGYRSDFMEMANSDYICTKSIDNRMNCAILIELFSQIKDLEFDGTIYGVVTVQEETGMKGAFMVGNRIEPDYAIVIDTIPSGDTPDVNTERDLPIYLGKGPACVIADGILPGLLFTYSHPSVIEIIREQAKLVDVNVQYTTLVGEGYATDAARLSYSGKGIPTAMLVVPRRYSHSPVELVNINDALGSLSILENVVKQNGKKEIKFV</sequence>
<keyword evidence="5" id="KW-0378">Hydrolase</keyword>
<name>A0A1H3SEL2_9FIRM</name>
<dbReference type="InterPro" id="IPR008007">
    <property type="entry name" value="Peptidase_M42"/>
</dbReference>
<feature type="binding site" evidence="8">
    <location>
        <position position="177"/>
    </location>
    <ligand>
        <name>Zn(2+)</name>
        <dbReference type="ChEBI" id="CHEBI:29105"/>
        <label>1</label>
    </ligand>
</feature>
<evidence type="ECO:0000313" key="9">
    <source>
        <dbReference type="EMBL" id="SDZ36513.1"/>
    </source>
</evidence>
<dbReference type="Proteomes" id="UP000198625">
    <property type="component" value="Unassembled WGS sequence"/>
</dbReference>
<dbReference type="SUPFAM" id="SSF101821">
    <property type="entry name" value="Aminopeptidase/glucanase lid domain"/>
    <property type="match status" value="1"/>
</dbReference>
<evidence type="ECO:0000256" key="6">
    <source>
        <dbReference type="PIRNR" id="PIRNR001123"/>
    </source>
</evidence>
<evidence type="ECO:0000256" key="5">
    <source>
        <dbReference type="ARBA" id="ARBA00022801"/>
    </source>
</evidence>
<feature type="binding site" evidence="8">
    <location>
        <position position="177"/>
    </location>
    <ligand>
        <name>Zn(2+)</name>
        <dbReference type="ChEBI" id="CHEBI:29105"/>
        <label>2</label>
    </ligand>
</feature>
<dbReference type="AlphaFoldDB" id="A0A1H3SEL2"/>
<dbReference type="OrthoDB" id="9772053at2"/>
<dbReference type="GO" id="GO:0006508">
    <property type="term" value="P:proteolysis"/>
    <property type="evidence" value="ECO:0007669"/>
    <property type="project" value="UniProtKB-KW"/>
</dbReference>
<evidence type="ECO:0000256" key="8">
    <source>
        <dbReference type="PIRSR" id="PIRSR001123-2"/>
    </source>
</evidence>
<gene>
    <name evidence="9" type="ORF">SAMN05660462_02867</name>
</gene>
<comment type="cofactor">
    <cofactor evidence="8">
        <name>a divalent metal cation</name>
        <dbReference type="ChEBI" id="CHEBI:60240"/>
    </cofactor>
    <text evidence="8">Binds 2 divalent metal cations per subunit.</text>
</comment>
<feature type="binding site" evidence="8">
    <location>
        <position position="210"/>
    </location>
    <ligand>
        <name>Zn(2+)</name>
        <dbReference type="ChEBI" id="CHEBI:29105"/>
        <label>2</label>
    </ligand>
</feature>
<feature type="active site" description="Proton acceptor" evidence="7">
    <location>
        <position position="209"/>
    </location>
</feature>
<dbReference type="EMBL" id="FNQE01000043">
    <property type="protein sequence ID" value="SDZ36513.1"/>
    <property type="molecule type" value="Genomic_DNA"/>
</dbReference>
<evidence type="ECO:0000256" key="1">
    <source>
        <dbReference type="ARBA" id="ARBA00006272"/>
    </source>
</evidence>
<dbReference type="SUPFAM" id="SSF53187">
    <property type="entry name" value="Zn-dependent exopeptidases"/>
    <property type="match status" value="1"/>
</dbReference>
<accession>A0A1H3SEL2</accession>